<keyword evidence="3 8" id="KW-0479">Metal-binding</keyword>
<keyword evidence="8" id="KW-0698">rRNA processing</keyword>
<feature type="compositionally biased region" description="Low complexity" evidence="9">
    <location>
        <begin position="135"/>
        <end position="144"/>
    </location>
</feature>
<evidence type="ECO:0000256" key="6">
    <source>
        <dbReference type="ARBA" id="ARBA00022842"/>
    </source>
</evidence>
<dbReference type="InterPro" id="IPR028878">
    <property type="entry name" value="RNase_E"/>
</dbReference>
<feature type="compositionally biased region" description="Acidic residues" evidence="9">
    <location>
        <begin position="230"/>
        <end position="240"/>
    </location>
</feature>
<evidence type="ECO:0000256" key="9">
    <source>
        <dbReference type="SAM" id="MobiDB-lite"/>
    </source>
</evidence>
<comment type="catalytic activity">
    <reaction evidence="8">
        <text>Endonucleolytic cleavage of single-stranded RNA in A- and U-rich regions.</text>
        <dbReference type="EC" id="3.1.26.12"/>
    </reaction>
</comment>
<feature type="binding site" evidence="8">
    <location>
        <position position="530"/>
    </location>
    <ligand>
        <name>Mg(2+)</name>
        <dbReference type="ChEBI" id="CHEBI:18420"/>
        <note>catalytic</note>
    </ligand>
</feature>
<evidence type="ECO:0000256" key="7">
    <source>
        <dbReference type="ARBA" id="ARBA00022884"/>
    </source>
</evidence>
<keyword evidence="8" id="KW-0819">tRNA processing</keyword>
<name>A0ABS3KH40_9PROT</name>
<feature type="binding site" evidence="8">
    <location>
        <position position="487"/>
    </location>
    <ligand>
        <name>Mg(2+)</name>
        <dbReference type="ChEBI" id="CHEBI:18420"/>
        <note>catalytic</note>
    </ligand>
</feature>
<feature type="compositionally biased region" description="Low complexity" evidence="9">
    <location>
        <begin position="997"/>
        <end position="1019"/>
    </location>
</feature>
<comment type="subcellular location">
    <subcellularLocation>
        <location evidence="8">Cytoplasm</location>
    </subcellularLocation>
    <subcellularLocation>
        <location evidence="8">Cell inner membrane</location>
        <topology evidence="8">Peripheral membrane protein</topology>
        <orientation evidence="8">Cytoplasmic side</orientation>
    </subcellularLocation>
</comment>
<feature type="compositionally biased region" description="Basic and acidic residues" evidence="9">
    <location>
        <begin position="790"/>
        <end position="817"/>
    </location>
</feature>
<dbReference type="Pfam" id="PF20833">
    <property type="entry name" value="RNase_E_G_Thio"/>
    <property type="match status" value="1"/>
</dbReference>
<evidence type="ECO:0000256" key="3">
    <source>
        <dbReference type="ARBA" id="ARBA00022723"/>
    </source>
</evidence>
<dbReference type="HAMAP" id="MF_00970">
    <property type="entry name" value="RNase_E"/>
    <property type="match status" value="1"/>
</dbReference>
<comment type="function">
    <text evidence="8">Endoribonuclease that plays a central role in RNA processing and decay. Required for the maturation of 5S and 16S rRNAs and the majority of tRNAs. Also involved in the degradation of most mRNAs.</text>
</comment>
<keyword evidence="8" id="KW-0472">Membrane</keyword>
<dbReference type="SUPFAM" id="SSF50249">
    <property type="entry name" value="Nucleic acid-binding proteins"/>
    <property type="match status" value="1"/>
</dbReference>
<feature type="region of interest" description="Required for zinc-mediated homotetramerization and catalytic activity" evidence="8">
    <location>
        <begin position="588"/>
        <end position="591"/>
    </location>
</feature>
<dbReference type="Proteomes" id="UP001518990">
    <property type="component" value="Unassembled WGS sequence"/>
</dbReference>
<keyword evidence="7 8" id="KW-0694">RNA-binding</keyword>
<evidence type="ECO:0000259" key="10">
    <source>
        <dbReference type="Pfam" id="PF10150"/>
    </source>
</evidence>
<dbReference type="InterPro" id="IPR048583">
    <property type="entry name" value="RNase_E_G_thioredoxin-like"/>
</dbReference>
<dbReference type="InterPro" id="IPR004659">
    <property type="entry name" value="RNase_E/G"/>
</dbReference>
<feature type="region of interest" description="Disordered" evidence="9">
    <location>
        <begin position="1031"/>
        <end position="1102"/>
    </location>
</feature>
<dbReference type="Gene3D" id="3.40.1260.20">
    <property type="entry name" value="Ribonuclease E, catalytic domain"/>
    <property type="match status" value="1"/>
</dbReference>
<keyword evidence="4 8" id="KW-0255">Endonuclease</keyword>
<organism evidence="12 13">
    <name type="scientific">Roseomonas marmotae</name>
    <dbReference type="NCBI Taxonomy" id="2768161"/>
    <lineage>
        <taxon>Bacteria</taxon>
        <taxon>Pseudomonadati</taxon>
        <taxon>Pseudomonadota</taxon>
        <taxon>Alphaproteobacteria</taxon>
        <taxon>Acetobacterales</taxon>
        <taxon>Roseomonadaceae</taxon>
        <taxon>Roseomonas</taxon>
    </lineage>
</organism>
<feature type="compositionally biased region" description="Low complexity" evidence="9">
    <location>
        <begin position="1066"/>
        <end position="1076"/>
    </location>
</feature>
<keyword evidence="5 8" id="KW-0378">Hydrolase</keyword>
<feature type="compositionally biased region" description="Basic residues" evidence="9">
    <location>
        <begin position="818"/>
        <end position="827"/>
    </location>
</feature>
<dbReference type="InterPro" id="IPR012340">
    <property type="entry name" value="NA-bd_OB-fold"/>
</dbReference>
<keyword evidence="2 8" id="KW-0540">Nuclease</keyword>
<keyword evidence="1 8" id="KW-0963">Cytoplasm</keyword>
<feature type="domain" description="RNA-binding protein AU-1/Ribonuclease E/G" evidence="10">
    <location>
        <begin position="304"/>
        <end position="575"/>
    </location>
</feature>
<feature type="binding site" evidence="8">
    <location>
        <position position="588"/>
    </location>
    <ligand>
        <name>Zn(2+)</name>
        <dbReference type="ChEBI" id="CHEBI:29105"/>
        <note>ligand shared between dimeric partners</note>
    </ligand>
</feature>
<keyword evidence="13" id="KW-1185">Reference proteome</keyword>
<sequence length="1102" mass="119528">MTKRMLIDASHPEETRVVVLDGNRLEEFDVETEHKKPLKGNIYLAKVVRVEPSLQAAFVEYGGNRHGFLAFGEIHPDYYQIPVADRQRLLEMQAAEADEDEDEDGEEVNEAEVDAMVAEIEAIADADEADRAEEQAAAAEGAAANPSVFTESAEPGGENPRHVAPEDVHPVQALPPEEPSDNPDAEKQQPPAGRAQPMTMQSETRSATPEELVAIEAAAAEAPVPHEDVPSPEDEEDETPPETLGGRGKDESDSEDVSRERRIPSRFMRHYKIQEVIRRRQIMLVQVVKEERGNKGAALTTYISLAGRFSVLMPNSPRGGGISRKITSAGDRKRLREAIQEVGLPKGMSLIVRTAGASRPKPEIVRDGDYLLRLWDEIRSRTLESVAPALVYEEADLIKRSIRDVFNTGIEEIQIEGEDAYRQARDFMRMLMPQHERKIRLYRDSGIPLFARQGVDAQLDAMMSPIVQLKSGGYIVINQTEALVAIDVNSGRATRDRHIEDTALRTNCEAAEEIARQLRLRDLAGLIVIDFIDMEASRNDAQVERRLKEALKNDRARIQVGRISHFGLLEMSRQRLRPSVTEHSFITCPHCQGLGIVRSADSAALQVLRAIEEEGAKRKAAEICVHVAPELALHLLNRKRDRLTQIEARFGMTVLFEPDAKLLPPAVRIERTRQQLVSEPVSAPTALRMDYAPEPLPAPEEEAEPVVSEPAQQAEAPVAAQAENGAEGEGRKRRRRRRRRSGRREDGSPMTPQEAAAEAEAEGDEEGEEEAPQAEATAPEAAAEAAVPSPEERAPRQEERAPRRFEDGQRRNDEGGLRRRGRRSGSRFRREEGVEAPRQTPEQPQPRYVGPTPADPFAGGSLEDIFDAMAAAEEAALRPATTQAPVPPVTPVAEALPAAVAPKPEVAAPVPAAPVQAAPEPAAAAPEAAEVSAAAEASAPAVTAETAQEAFLAPEAVVEAVQAEEAEAPAKPRARRAAKPKAEPKAKAPRAPRGRKAAAAEAAPAPEVPPAAAAAAPAAAEAVMAEAELVPAKPSRRRAPKRAAAPVEAAPEAATPPAAPEPVPTAAPEAVSSEPVAAPPVQPVIVDATDDAAPKKRGWWRR</sequence>
<evidence type="ECO:0000256" key="4">
    <source>
        <dbReference type="ARBA" id="ARBA00022759"/>
    </source>
</evidence>
<dbReference type="PANTHER" id="PTHR30001:SF1">
    <property type="entry name" value="RIBONUCLEASE E_G-LIKE PROTEIN, CHLOROPLASTIC"/>
    <property type="match status" value="1"/>
</dbReference>
<keyword evidence="6 8" id="KW-0460">Magnesium</keyword>
<comment type="cofactor">
    <cofactor evidence="8">
        <name>Zn(2+)</name>
        <dbReference type="ChEBI" id="CHEBI:29105"/>
    </cofactor>
    <text evidence="8">Binds 2 Zn(2+) ions per homotetramer.</text>
</comment>
<feature type="region of interest" description="Disordered" evidence="9">
    <location>
        <begin position="963"/>
        <end position="1019"/>
    </location>
</feature>
<dbReference type="Pfam" id="PF10150">
    <property type="entry name" value="RNase_E_G"/>
    <property type="match status" value="1"/>
</dbReference>
<feature type="compositionally biased region" description="Basic residues" evidence="9">
    <location>
        <begin position="731"/>
        <end position="742"/>
    </location>
</feature>
<feature type="region of interest" description="Disordered" evidence="9">
    <location>
        <begin position="129"/>
        <end position="208"/>
    </location>
</feature>
<keyword evidence="8" id="KW-0997">Cell inner membrane</keyword>
<feature type="region of interest" description="Disordered" evidence="9">
    <location>
        <begin position="926"/>
        <end position="946"/>
    </location>
</feature>
<keyword evidence="8" id="KW-1003">Cell membrane</keyword>
<evidence type="ECO:0000256" key="5">
    <source>
        <dbReference type="ARBA" id="ARBA00022801"/>
    </source>
</evidence>
<evidence type="ECO:0000256" key="8">
    <source>
        <dbReference type="HAMAP-Rule" id="MF_00970"/>
    </source>
</evidence>
<reference evidence="12 13" key="1">
    <citation type="submission" date="2020-09" db="EMBL/GenBank/DDBJ databases">
        <title>Roseomonas.</title>
        <authorList>
            <person name="Zhu W."/>
        </authorList>
    </citation>
    <scope>NUCLEOTIDE SEQUENCE [LARGE SCALE GENOMIC DNA]</scope>
    <source>
        <strain evidence="12 13">1311</strain>
    </source>
</reference>
<accession>A0ABS3KH40</accession>
<feature type="compositionally biased region" description="Low complexity" evidence="9">
    <location>
        <begin position="705"/>
        <end position="725"/>
    </location>
</feature>
<comment type="similarity">
    <text evidence="8">Belongs to the RNase E/G family. RNase E subfamily.</text>
</comment>
<keyword evidence="8" id="KW-0699">rRNA-binding</keyword>
<dbReference type="EC" id="3.1.26.12" evidence="8"/>
<dbReference type="NCBIfam" id="TIGR00757">
    <property type="entry name" value="RNaseEG"/>
    <property type="match status" value="1"/>
</dbReference>
<feature type="compositionally biased region" description="Low complexity" evidence="9">
    <location>
        <begin position="773"/>
        <end position="789"/>
    </location>
</feature>
<proteinExistence type="inferred from homology"/>
<keyword evidence="8" id="KW-0820">tRNA-binding</keyword>
<comment type="caution">
    <text evidence="12">The sequence shown here is derived from an EMBL/GenBank/DDBJ whole genome shotgun (WGS) entry which is preliminary data.</text>
</comment>
<comment type="cofactor">
    <cofactor evidence="8">
        <name>Mg(2+)</name>
        <dbReference type="ChEBI" id="CHEBI:18420"/>
    </cofactor>
    <text evidence="8">Binds 1 Mg(2+) ion per subunit.</text>
</comment>
<feature type="region of interest" description="Disordered" evidence="9">
    <location>
        <begin position="675"/>
        <end position="866"/>
    </location>
</feature>
<feature type="compositionally biased region" description="Basic and acidic residues" evidence="9">
    <location>
        <begin position="247"/>
        <end position="263"/>
    </location>
</feature>
<dbReference type="EMBL" id="JACTNF010000020">
    <property type="protein sequence ID" value="MBO1076307.1"/>
    <property type="molecule type" value="Genomic_DNA"/>
</dbReference>
<evidence type="ECO:0000313" key="13">
    <source>
        <dbReference type="Proteomes" id="UP001518990"/>
    </source>
</evidence>
<feature type="compositionally biased region" description="Acidic residues" evidence="9">
    <location>
        <begin position="757"/>
        <end position="772"/>
    </location>
</feature>
<keyword evidence="8" id="KW-0862">Zinc</keyword>
<feature type="compositionally biased region" description="Polar residues" evidence="9">
    <location>
        <begin position="198"/>
        <end position="207"/>
    </location>
</feature>
<dbReference type="RefSeq" id="WP_207449175.1">
    <property type="nucleotide sequence ID" value="NZ_CP061091.1"/>
</dbReference>
<comment type="subunit">
    <text evidence="8">Homotetramer formed by a dimer of dimers.</text>
</comment>
<gene>
    <name evidence="8" type="primary">rne</name>
    <name evidence="12" type="ORF">IAI60_16980</name>
</gene>
<evidence type="ECO:0000256" key="2">
    <source>
        <dbReference type="ARBA" id="ARBA00022722"/>
    </source>
</evidence>
<protein>
    <recommendedName>
        <fullName evidence="8">Ribonuclease E</fullName>
        <shortName evidence="8">RNase E</shortName>
        <ecNumber evidence="8">3.1.26.12</ecNumber>
    </recommendedName>
</protein>
<feature type="compositionally biased region" description="Basic residues" evidence="9">
    <location>
        <begin position="987"/>
        <end position="996"/>
    </location>
</feature>
<dbReference type="InterPro" id="IPR019307">
    <property type="entry name" value="RNA-bd_AU-1/RNase_E/G"/>
</dbReference>
<dbReference type="PANTHER" id="PTHR30001">
    <property type="entry name" value="RIBONUCLEASE"/>
    <property type="match status" value="1"/>
</dbReference>
<feature type="binding site" evidence="8">
    <location>
        <position position="591"/>
    </location>
    <ligand>
        <name>Zn(2+)</name>
        <dbReference type="ChEBI" id="CHEBI:29105"/>
        <note>ligand shared between dimeric partners</note>
    </ligand>
</feature>
<feature type="domain" description="RNase E/G thioredoxin-like" evidence="11">
    <location>
        <begin position="587"/>
        <end position="671"/>
    </location>
</feature>
<evidence type="ECO:0000256" key="1">
    <source>
        <dbReference type="ARBA" id="ARBA00022490"/>
    </source>
</evidence>
<feature type="compositionally biased region" description="Low complexity" evidence="9">
    <location>
        <begin position="1042"/>
        <end position="1056"/>
    </location>
</feature>
<feature type="compositionally biased region" description="Basic and acidic residues" evidence="9">
    <location>
        <begin position="159"/>
        <end position="169"/>
    </location>
</feature>
<evidence type="ECO:0000259" key="11">
    <source>
        <dbReference type="Pfam" id="PF20833"/>
    </source>
</evidence>
<dbReference type="Gene3D" id="2.40.50.140">
    <property type="entry name" value="Nucleic acid-binding proteins"/>
    <property type="match status" value="1"/>
</dbReference>
<feature type="region of interest" description="Disordered" evidence="9">
    <location>
        <begin position="220"/>
        <end position="263"/>
    </location>
</feature>
<evidence type="ECO:0000313" key="12">
    <source>
        <dbReference type="EMBL" id="MBO1076307.1"/>
    </source>
</evidence>